<dbReference type="KEGG" id="pagb:AWM79_17795"/>
<comment type="similarity">
    <text evidence="1">Belongs to the AB hydrolase superfamily.</text>
</comment>
<dbReference type="EMBL" id="CP014135">
    <property type="protein sequence ID" value="AMB87052.1"/>
    <property type="molecule type" value="Genomic_DNA"/>
</dbReference>
<dbReference type="RefSeq" id="WP_060783423.1">
    <property type="nucleotide sequence ID" value="NZ_CP014135.1"/>
</dbReference>
<name>A0A0X1T503_PSEAA</name>
<dbReference type="PRINTS" id="PR00111">
    <property type="entry name" value="ABHYDROLASE"/>
</dbReference>
<evidence type="ECO:0000313" key="5">
    <source>
        <dbReference type="Proteomes" id="UP000063229"/>
    </source>
</evidence>
<keyword evidence="2 4" id="KW-0378">Hydrolase</keyword>
<dbReference type="STRING" id="46677.AWM79_17795"/>
<feature type="domain" description="AB hydrolase-1" evidence="3">
    <location>
        <begin position="29"/>
        <end position="153"/>
    </location>
</feature>
<protein>
    <submittedName>
        <fullName evidence="4">Alpha/beta hydrolase</fullName>
    </submittedName>
</protein>
<dbReference type="Gene3D" id="3.40.50.1820">
    <property type="entry name" value="alpha/beta hydrolase"/>
    <property type="match status" value="1"/>
</dbReference>
<dbReference type="InterPro" id="IPR029058">
    <property type="entry name" value="AB_hydrolase_fold"/>
</dbReference>
<dbReference type="InterPro" id="IPR000073">
    <property type="entry name" value="AB_hydrolase_1"/>
</dbReference>
<dbReference type="AlphaFoldDB" id="A0A0X1T503"/>
<accession>A0A0X1T503</accession>
<dbReference type="PANTHER" id="PTHR43798">
    <property type="entry name" value="MONOACYLGLYCEROL LIPASE"/>
    <property type="match status" value="1"/>
</dbReference>
<evidence type="ECO:0000256" key="2">
    <source>
        <dbReference type="ARBA" id="ARBA00022801"/>
    </source>
</evidence>
<dbReference type="Pfam" id="PF00561">
    <property type="entry name" value="Abhydrolase_1"/>
    <property type="match status" value="1"/>
</dbReference>
<organism evidence="4 5">
    <name type="scientific">Pseudomonas agarici</name>
    <dbReference type="NCBI Taxonomy" id="46677"/>
    <lineage>
        <taxon>Bacteria</taxon>
        <taxon>Pseudomonadati</taxon>
        <taxon>Pseudomonadota</taxon>
        <taxon>Gammaproteobacteria</taxon>
        <taxon>Pseudomonadales</taxon>
        <taxon>Pseudomonadaceae</taxon>
        <taxon>Pseudomonas</taxon>
    </lineage>
</organism>
<reference evidence="4 5" key="1">
    <citation type="submission" date="2016-01" db="EMBL/GenBank/DDBJ databases">
        <authorList>
            <person name="McClelland M."/>
            <person name="Jain A."/>
            <person name="Saraogi P."/>
            <person name="Mendelson R."/>
            <person name="Westerman R."/>
            <person name="SanMiguel P."/>
            <person name="Csonka L."/>
        </authorList>
    </citation>
    <scope>NUCLEOTIDE SEQUENCE [LARGE SCALE GENOMIC DNA]</scope>
    <source>
        <strain evidence="4 5">NCPPB 2472</strain>
    </source>
</reference>
<sequence>MSTAAEEVRLSLPHIELAAQLFGPEDGLPVIALHGWLDNANSFARLAPKLEGLRIVALDMAGHGHSGHRPVGAGYALWDYAHDVLQVAQQLGWNRFGLLGHSLGAIISVVLAGALPERVTHLALIDGLIPQTAQGESAAEHLGMALQAQLKLQDKRKPLHKTLDLAVEARMKGRVAVSREAAELLAQRGLVPVSGGYTWRSDSRLTLASPLRLTEEQALAFVHRVACPAQLVVAEQGMLAQRRSLLEQLPFNRLVLPGGHHLHLNDEAGAVLVADCFNRFFAMP</sequence>
<dbReference type="InterPro" id="IPR050266">
    <property type="entry name" value="AB_hydrolase_sf"/>
</dbReference>
<keyword evidence="5" id="KW-1185">Reference proteome</keyword>
<dbReference type="PANTHER" id="PTHR43798:SF14">
    <property type="entry name" value="SERINE HYDROLASE-LIKE PROTEIN DDB_G0286239"/>
    <property type="match status" value="1"/>
</dbReference>
<dbReference type="GO" id="GO:0016787">
    <property type="term" value="F:hydrolase activity"/>
    <property type="evidence" value="ECO:0007669"/>
    <property type="project" value="UniProtKB-KW"/>
</dbReference>
<gene>
    <name evidence="4" type="ORF">AWM79_17795</name>
</gene>
<evidence type="ECO:0000256" key="1">
    <source>
        <dbReference type="ARBA" id="ARBA00008645"/>
    </source>
</evidence>
<dbReference type="Proteomes" id="UP000063229">
    <property type="component" value="Chromosome"/>
</dbReference>
<dbReference type="SUPFAM" id="SSF53474">
    <property type="entry name" value="alpha/beta-Hydrolases"/>
    <property type="match status" value="1"/>
</dbReference>
<dbReference type="GO" id="GO:0016020">
    <property type="term" value="C:membrane"/>
    <property type="evidence" value="ECO:0007669"/>
    <property type="project" value="TreeGrafter"/>
</dbReference>
<evidence type="ECO:0000259" key="3">
    <source>
        <dbReference type="Pfam" id="PF00561"/>
    </source>
</evidence>
<proteinExistence type="inferred from homology"/>
<evidence type="ECO:0000313" key="4">
    <source>
        <dbReference type="EMBL" id="AMB87052.1"/>
    </source>
</evidence>